<sequence>MSRSATAISPWYAVAAMTAFGAVALLVGVVFGAITYTLVGGPLSIAPDGAAGQVLTNVGTYAAVGAMGVVYLFRYDLPLSYVRYRRPDVRDLAAVVVTILVLLALAVAIPWVVDRLGLPIVEHSIAGTIEGDPSIALAFLPVSILVVGPAEEFIYRGIVQTRLRERFEAGSAVGIAAVIFASVHFLAYLDPTNVPGTVVTIAFVLLPLGAVLGAVYERTENLIVPALAHGFYNAITFGLTYAEVVGLF</sequence>
<dbReference type="GO" id="GO:0080120">
    <property type="term" value="P:CAAX-box protein maturation"/>
    <property type="evidence" value="ECO:0007669"/>
    <property type="project" value="UniProtKB-ARBA"/>
</dbReference>
<keyword evidence="1" id="KW-0472">Membrane</keyword>
<dbReference type="InterPro" id="IPR003675">
    <property type="entry name" value="Rce1/LyrA-like_dom"/>
</dbReference>
<keyword evidence="3" id="KW-0482">Metalloprotease</keyword>
<dbReference type="AlphaFoldDB" id="A0A9R1CS39"/>
<feature type="domain" description="CAAX prenyl protease 2/Lysostaphin resistance protein A-like" evidence="2">
    <location>
        <begin position="136"/>
        <end position="235"/>
    </location>
</feature>
<accession>A0A9R1CS39</accession>
<keyword evidence="4" id="KW-1185">Reference proteome</keyword>
<feature type="transmembrane region" description="Helical" evidence="1">
    <location>
        <begin position="222"/>
        <end position="242"/>
    </location>
</feature>
<comment type="caution">
    <text evidence="3">The sequence shown here is derived from an EMBL/GenBank/DDBJ whole genome shotgun (WGS) entry which is preliminary data.</text>
</comment>
<keyword evidence="1" id="KW-0812">Transmembrane</keyword>
<feature type="transmembrane region" description="Helical" evidence="1">
    <location>
        <begin position="133"/>
        <end position="155"/>
    </location>
</feature>
<keyword evidence="1" id="KW-1133">Transmembrane helix</keyword>
<feature type="transmembrane region" description="Helical" evidence="1">
    <location>
        <begin position="54"/>
        <end position="73"/>
    </location>
</feature>
<evidence type="ECO:0000313" key="3">
    <source>
        <dbReference type="EMBL" id="MCQ4332679.1"/>
    </source>
</evidence>
<organism evidence="3 4">
    <name type="scientific">Natronomonas aquatica</name>
    <dbReference type="NCBI Taxonomy" id="2841590"/>
    <lineage>
        <taxon>Archaea</taxon>
        <taxon>Methanobacteriati</taxon>
        <taxon>Methanobacteriota</taxon>
        <taxon>Stenosarchaea group</taxon>
        <taxon>Halobacteria</taxon>
        <taxon>Halobacteriales</taxon>
        <taxon>Natronomonadaceae</taxon>
        <taxon>Natronomonas</taxon>
    </lineage>
</organism>
<keyword evidence="3" id="KW-0378">Hydrolase</keyword>
<dbReference type="GO" id="GO:0008237">
    <property type="term" value="F:metallopeptidase activity"/>
    <property type="evidence" value="ECO:0007669"/>
    <property type="project" value="UniProtKB-KW"/>
</dbReference>
<feature type="transmembrane region" description="Helical" evidence="1">
    <location>
        <begin position="93"/>
        <end position="113"/>
    </location>
</feature>
<proteinExistence type="predicted"/>
<dbReference type="RefSeq" id="WP_256028616.1">
    <property type="nucleotide sequence ID" value="NZ_JAHLKM010000003.1"/>
</dbReference>
<feature type="transmembrane region" description="Helical" evidence="1">
    <location>
        <begin position="12"/>
        <end position="34"/>
    </location>
</feature>
<feature type="transmembrane region" description="Helical" evidence="1">
    <location>
        <begin position="167"/>
        <end position="188"/>
    </location>
</feature>
<keyword evidence="3" id="KW-0645">Protease</keyword>
<dbReference type="GO" id="GO:0004175">
    <property type="term" value="F:endopeptidase activity"/>
    <property type="evidence" value="ECO:0007669"/>
    <property type="project" value="UniProtKB-ARBA"/>
</dbReference>
<dbReference type="EMBL" id="JAHLKM010000003">
    <property type="protein sequence ID" value="MCQ4332679.1"/>
    <property type="molecule type" value="Genomic_DNA"/>
</dbReference>
<dbReference type="Pfam" id="PF02517">
    <property type="entry name" value="Rce1-like"/>
    <property type="match status" value="1"/>
</dbReference>
<name>A0A9R1CS39_9EURY</name>
<protein>
    <submittedName>
        <fullName evidence="3">CPBP family intramembrane metalloprotease</fullName>
    </submittedName>
</protein>
<evidence type="ECO:0000259" key="2">
    <source>
        <dbReference type="Pfam" id="PF02517"/>
    </source>
</evidence>
<reference evidence="3" key="1">
    <citation type="journal article" date="2023" name="Front. Microbiol.">
        <title>Genomic-based phylogenetic and metabolic analyses of the genus Natronomonas, and description of Natronomonas aquatica sp. nov.</title>
        <authorList>
            <person name="Garcia-Roldan A."/>
            <person name="Duran-Viseras A."/>
            <person name="de la Haba R.R."/>
            <person name="Corral P."/>
            <person name="Sanchez-Porro C."/>
            <person name="Ventosa A."/>
        </authorList>
    </citation>
    <scope>NUCLEOTIDE SEQUENCE</scope>
    <source>
        <strain evidence="3">F2-12</strain>
    </source>
</reference>
<gene>
    <name evidence="3" type="ORF">KM295_04065</name>
</gene>
<evidence type="ECO:0000313" key="4">
    <source>
        <dbReference type="Proteomes" id="UP001139494"/>
    </source>
</evidence>
<dbReference type="Proteomes" id="UP001139494">
    <property type="component" value="Unassembled WGS sequence"/>
</dbReference>
<feature type="transmembrane region" description="Helical" evidence="1">
    <location>
        <begin position="194"/>
        <end position="215"/>
    </location>
</feature>
<evidence type="ECO:0000256" key="1">
    <source>
        <dbReference type="SAM" id="Phobius"/>
    </source>
</evidence>